<dbReference type="GO" id="GO:0008270">
    <property type="term" value="F:zinc ion binding"/>
    <property type="evidence" value="ECO:0007669"/>
    <property type="project" value="TreeGrafter"/>
</dbReference>
<dbReference type="GO" id="GO:0016020">
    <property type="term" value="C:membrane"/>
    <property type="evidence" value="ECO:0007669"/>
    <property type="project" value="UniProtKB-SubCell"/>
</dbReference>
<reference evidence="8 9" key="1">
    <citation type="submission" date="2020-04" db="EMBL/GenBank/DDBJ databases">
        <title>Perkinsus olseni comparative genomics.</title>
        <authorList>
            <person name="Bogema D.R."/>
        </authorList>
    </citation>
    <scope>NUCLEOTIDE SEQUENCE [LARGE SCALE GENOMIC DNA]</scope>
    <source>
        <strain evidence="8">00978-12</strain>
    </source>
</reference>
<evidence type="ECO:0000256" key="6">
    <source>
        <dbReference type="SAM" id="Phobius"/>
    </source>
</evidence>
<dbReference type="Pfam" id="PF10601">
    <property type="entry name" value="zf-LITAF-like"/>
    <property type="match status" value="1"/>
</dbReference>
<dbReference type="PANTHER" id="PTHR23292">
    <property type="entry name" value="LIPOPOLYSACCHARIDE-INDUCED TUMOR NECROSIS FACTOR-ALPHA FACTOR"/>
    <property type="match status" value="1"/>
</dbReference>
<name>A0A7J6PBE7_PEROL</name>
<dbReference type="AlphaFoldDB" id="A0A7J6PBE7"/>
<evidence type="ECO:0000256" key="3">
    <source>
        <dbReference type="ARBA" id="ARBA00022723"/>
    </source>
</evidence>
<evidence type="ECO:0000313" key="9">
    <source>
        <dbReference type="Proteomes" id="UP000541610"/>
    </source>
</evidence>
<sequence length="126" mass="13707">MSAPPGKTDSYPSAPPPMVVGQQYQQQQPQMFNKTEAVFVQPPAAVVYMPSFGDDPVRLTCPSCRCEVITSVKHNISCGTWLAVLLVCLVFWPLAWLPCCIDSCKQADHTCPNCGGSVGRKVFITS</sequence>
<comment type="similarity">
    <text evidence="2">Belongs to the CDIP1/LITAF family.</text>
</comment>
<keyword evidence="6" id="KW-0812">Transmembrane</keyword>
<dbReference type="PANTHER" id="PTHR23292:SF6">
    <property type="entry name" value="FI16602P1-RELATED"/>
    <property type="match status" value="1"/>
</dbReference>
<gene>
    <name evidence="8" type="ORF">FOZ60_010855</name>
</gene>
<organism evidence="8 9">
    <name type="scientific">Perkinsus olseni</name>
    <name type="common">Perkinsus atlanticus</name>
    <dbReference type="NCBI Taxonomy" id="32597"/>
    <lineage>
        <taxon>Eukaryota</taxon>
        <taxon>Sar</taxon>
        <taxon>Alveolata</taxon>
        <taxon>Perkinsozoa</taxon>
        <taxon>Perkinsea</taxon>
        <taxon>Perkinsida</taxon>
        <taxon>Perkinsidae</taxon>
        <taxon>Perkinsus</taxon>
    </lineage>
</organism>
<evidence type="ECO:0000256" key="4">
    <source>
        <dbReference type="ARBA" id="ARBA00022833"/>
    </source>
</evidence>
<dbReference type="OrthoDB" id="5599753at2759"/>
<comment type="caution">
    <text evidence="8">The sequence shown here is derived from an EMBL/GenBank/DDBJ whole genome shotgun (WGS) entry which is preliminary data.</text>
</comment>
<evidence type="ECO:0000259" key="7">
    <source>
        <dbReference type="PROSITE" id="PS51837"/>
    </source>
</evidence>
<dbReference type="SMART" id="SM00714">
    <property type="entry name" value="LITAF"/>
    <property type="match status" value="1"/>
</dbReference>
<comment type="subcellular location">
    <subcellularLocation>
        <location evidence="1">Membrane</location>
        <topology evidence="1">Peripheral membrane protein</topology>
    </subcellularLocation>
</comment>
<dbReference type="InterPro" id="IPR006629">
    <property type="entry name" value="LITAF"/>
</dbReference>
<keyword evidence="4" id="KW-0862">Zinc</keyword>
<evidence type="ECO:0000256" key="2">
    <source>
        <dbReference type="ARBA" id="ARBA00005975"/>
    </source>
</evidence>
<feature type="transmembrane region" description="Helical" evidence="6">
    <location>
        <begin position="78"/>
        <end position="97"/>
    </location>
</feature>
<evidence type="ECO:0000313" key="8">
    <source>
        <dbReference type="EMBL" id="KAF4693435.1"/>
    </source>
</evidence>
<keyword evidence="6" id="KW-1133">Transmembrane helix</keyword>
<dbReference type="Proteomes" id="UP000541610">
    <property type="component" value="Unassembled WGS sequence"/>
</dbReference>
<evidence type="ECO:0000256" key="1">
    <source>
        <dbReference type="ARBA" id="ARBA00004170"/>
    </source>
</evidence>
<keyword evidence="3" id="KW-0479">Metal-binding</keyword>
<dbReference type="PROSITE" id="PS51837">
    <property type="entry name" value="LITAF"/>
    <property type="match status" value="1"/>
</dbReference>
<dbReference type="InterPro" id="IPR037519">
    <property type="entry name" value="LITAF_fam"/>
</dbReference>
<dbReference type="EMBL" id="JABANP010000045">
    <property type="protein sequence ID" value="KAF4693435.1"/>
    <property type="molecule type" value="Genomic_DNA"/>
</dbReference>
<protein>
    <recommendedName>
        <fullName evidence="7">LITAF domain-containing protein</fullName>
    </recommendedName>
</protein>
<accession>A0A7J6PBE7</accession>
<evidence type="ECO:0000256" key="5">
    <source>
        <dbReference type="ARBA" id="ARBA00023136"/>
    </source>
</evidence>
<feature type="domain" description="LITAF" evidence="7">
    <location>
        <begin position="41"/>
        <end position="123"/>
    </location>
</feature>
<proteinExistence type="inferred from homology"/>
<keyword evidence="5 6" id="KW-0472">Membrane</keyword>